<dbReference type="PANTHER" id="PTHR34512:SF30">
    <property type="entry name" value="OUTER MEMBRANE PROTEIN ASSEMBLY FACTOR BAMB"/>
    <property type="match status" value="1"/>
</dbReference>
<evidence type="ECO:0000256" key="2">
    <source>
        <dbReference type="ARBA" id="ARBA00023136"/>
    </source>
</evidence>
<evidence type="ECO:0000256" key="1">
    <source>
        <dbReference type="ARBA" id="ARBA00022729"/>
    </source>
</evidence>
<proteinExistence type="inferred from homology"/>
<comment type="function">
    <text evidence="4">Part of the outer membrane protein assembly complex, which is involved in assembly and insertion of beta-barrel proteins into the outer membrane.</text>
</comment>
<comment type="caution">
    <text evidence="6">The sequence shown here is derived from an EMBL/GenBank/DDBJ whole genome shotgun (WGS) entry which is preliminary data.</text>
</comment>
<dbReference type="InterPro" id="IPR002372">
    <property type="entry name" value="PQQ_rpt_dom"/>
</dbReference>
<reference evidence="7" key="1">
    <citation type="journal article" date="2019" name="Int. J. Syst. Evol. Microbiol.">
        <title>The Global Catalogue of Microorganisms (GCM) 10K type strain sequencing project: providing services to taxonomists for standard genome sequencing and annotation.</title>
        <authorList>
            <consortium name="The Broad Institute Genomics Platform"/>
            <consortium name="The Broad Institute Genome Sequencing Center for Infectious Disease"/>
            <person name="Wu L."/>
            <person name="Ma J."/>
        </authorList>
    </citation>
    <scope>NUCLEOTIDE SEQUENCE [LARGE SCALE GENOMIC DNA]</scope>
    <source>
        <strain evidence="7">CCUG 30340</strain>
    </source>
</reference>
<evidence type="ECO:0000256" key="3">
    <source>
        <dbReference type="ARBA" id="ARBA00023237"/>
    </source>
</evidence>
<dbReference type="InterPro" id="IPR017687">
    <property type="entry name" value="BamB"/>
</dbReference>
<protein>
    <recommendedName>
        <fullName evidence="4">Outer membrane protein assembly factor BamB</fullName>
    </recommendedName>
</protein>
<dbReference type="Gene3D" id="2.130.10.10">
    <property type="entry name" value="YVTN repeat-like/Quinoprotein amine dehydrogenase"/>
    <property type="match status" value="1"/>
</dbReference>
<keyword evidence="2 4" id="KW-0472">Membrane</keyword>
<evidence type="ECO:0000256" key="4">
    <source>
        <dbReference type="HAMAP-Rule" id="MF_00923"/>
    </source>
</evidence>
<keyword evidence="1 4" id="KW-0732">Signal</keyword>
<dbReference type="EMBL" id="JBHSHD010000019">
    <property type="protein sequence ID" value="MFC4822587.1"/>
    <property type="molecule type" value="Genomic_DNA"/>
</dbReference>
<sequence length="410" mass="43417">MKRSASFIKNAPVAAFVVAALATALGGCNWIKGLGKKDNVEPPTPLTEIAPTAQVDRVWSEGVGKGAGESGARLVPAAADGRLYAVSVDGTIEALDAATGRTVWQQRLGKRSGSSWRFWSRGDNSLRWSGGPTVAGDLLVVGGLDGQLYALSSQDGSERWNVQMTSEIIAPPAIDGDVVVVRTNDGRLSAVSAADGSPKWVYNQQVPALSLRGASAPLIVSGVVYEGFDNGKVVAVRLQDGVEQWTQTLSGAEGRTEVERIADVDGNLVSDGGVLYAVGYRGQVAALALDSGRPLWQRDLSSYAGVAVSGATVVVVGADGNVWAFDRETGVNLWKQDQLKFRWLSAPAIEGKHAVVGDLEGYVHWLNLEDGKFAARERFGKKPIEGAPLVVDGTVYIEDTKGRIGAYRAR</sequence>
<comment type="subunit">
    <text evidence="4">Part of the Bam complex.</text>
</comment>
<feature type="domain" description="Pyrrolo-quinoline quinone repeat" evidence="5">
    <location>
        <begin position="89"/>
        <end position="336"/>
    </location>
</feature>
<dbReference type="InterPro" id="IPR011047">
    <property type="entry name" value="Quinoprotein_ADH-like_sf"/>
</dbReference>
<dbReference type="SMART" id="SM00564">
    <property type="entry name" value="PQQ"/>
    <property type="match status" value="6"/>
</dbReference>
<dbReference type="Proteomes" id="UP001595886">
    <property type="component" value="Unassembled WGS sequence"/>
</dbReference>
<dbReference type="SUPFAM" id="SSF50998">
    <property type="entry name" value="Quinoprotein alcohol dehydrogenase-like"/>
    <property type="match status" value="1"/>
</dbReference>
<dbReference type="NCBIfam" id="TIGR03300">
    <property type="entry name" value="assembly_YfgL"/>
    <property type="match status" value="1"/>
</dbReference>
<dbReference type="PANTHER" id="PTHR34512">
    <property type="entry name" value="CELL SURFACE PROTEIN"/>
    <property type="match status" value="1"/>
</dbReference>
<name>A0ABV9QZU8_9GAMM</name>
<organism evidence="6 7">
    <name type="scientific">Dokdonella ginsengisoli</name>
    <dbReference type="NCBI Taxonomy" id="363846"/>
    <lineage>
        <taxon>Bacteria</taxon>
        <taxon>Pseudomonadati</taxon>
        <taxon>Pseudomonadota</taxon>
        <taxon>Gammaproteobacteria</taxon>
        <taxon>Lysobacterales</taxon>
        <taxon>Rhodanobacteraceae</taxon>
        <taxon>Dokdonella</taxon>
    </lineage>
</organism>
<comment type="subcellular location">
    <subcellularLocation>
        <location evidence="4">Cell outer membrane</location>
        <topology evidence="4">Lipid-anchor</topology>
    </subcellularLocation>
</comment>
<dbReference type="PROSITE" id="PS51257">
    <property type="entry name" value="PROKAR_LIPOPROTEIN"/>
    <property type="match status" value="1"/>
</dbReference>
<keyword evidence="4" id="KW-0564">Palmitate</keyword>
<comment type="similarity">
    <text evidence="4">Belongs to the BamB family.</text>
</comment>
<evidence type="ECO:0000259" key="5">
    <source>
        <dbReference type="Pfam" id="PF13360"/>
    </source>
</evidence>
<dbReference type="InterPro" id="IPR015943">
    <property type="entry name" value="WD40/YVTN_repeat-like_dom_sf"/>
</dbReference>
<evidence type="ECO:0000313" key="7">
    <source>
        <dbReference type="Proteomes" id="UP001595886"/>
    </source>
</evidence>
<evidence type="ECO:0000313" key="6">
    <source>
        <dbReference type="EMBL" id="MFC4822587.1"/>
    </source>
</evidence>
<dbReference type="InterPro" id="IPR018391">
    <property type="entry name" value="PQQ_b-propeller_rpt"/>
</dbReference>
<keyword evidence="3 4" id="KW-0998">Cell outer membrane</keyword>
<dbReference type="Pfam" id="PF13360">
    <property type="entry name" value="PQQ_2"/>
    <property type="match status" value="1"/>
</dbReference>
<dbReference type="RefSeq" id="WP_380022950.1">
    <property type="nucleotide sequence ID" value="NZ_JBHSHD010000019.1"/>
</dbReference>
<gene>
    <name evidence="4 6" type="primary">bamB</name>
    <name evidence="6" type="ORF">ACFO6Q_19875</name>
</gene>
<dbReference type="HAMAP" id="MF_00923">
    <property type="entry name" value="OM_assembly_BamB"/>
    <property type="match status" value="1"/>
</dbReference>
<accession>A0ABV9QZU8</accession>
<keyword evidence="7" id="KW-1185">Reference proteome</keyword>
<keyword evidence="4" id="KW-0449">Lipoprotein</keyword>